<evidence type="ECO:0000256" key="5">
    <source>
        <dbReference type="ARBA" id="ARBA00023194"/>
    </source>
</evidence>
<evidence type="ECO:0000256" key="4">
    <source>
        <dbReference type="ARBA" id="ARBA00022679"/>
    </source>
</evidence>
<dbReference type="InterPro" id="IPR016039">
    <property type="entry name" value="Thiolase-like"/>
</dbReference>
<accession>A0A2P8Q1Q7</accession>
<dbReference type="InterPro" id="IPR001227">
    <property type="entry name" value="Ac_transferase_dom_sf"/>
</dbReference>
<dbReference type="Gene3D" id="1.10.1200.10">
    <property type="entry name" value="ACP-like"/>
    <property type="match status" value="1"/>
</dbReference>
<keyword evidence="5" id="KW-0045">Antibiotic biosynthesis</keyword>
<dbReference type="PROSITE" id="PS50075">
    <property type="entry name" value="CARRIER"/>
    <property type="match status" value="1"/>
</dbReference>
<dbReference type="GO" id="GO:0006633">
    <property type="term" value="P:fatty acid biosynthetic process"/>
    <property type="evidence" value="ECO:0007669"/>
    <property type="project" value="InterPro"/>
</dbReference>
<dbReference type="Pfam" id="PF16197">
    <property type="entry name" value="KAsynt_C_assoc"/>
    <property type="match status" value="2"/>
</dbReference>
<dbReference type="FunFam" id="3.40.366.10:FF:000002">
    <property type="entry name" value="Probable polyketide synthase 2"/>
    <property type="match status" value="1"/>
</dbReference>
<dbReference type="PROSITE" id="PS52004">
    <property type="entry name" value="KS3_2"/>
    <property type="match status" value="2"/>
</dbReference>
<dbReference type="SUPFAM" id="SSF53901">
    <property type="entry name" value="Thiolase-like"/>
    <property type="match status" value="2"/>
</dbReference>
<dbReference type="InterPro" id="IPR036736">
    <property type="entry name" value="ACP-like_sf"/>
</dbReference>
<dbReference type="InterPro" id="IPR016036">
    <property type="entry name" value="Malonyl_transacylase_ACP-bd"/>
</dbReference>
<dbReference type="InterPro" id="IPR042104">
    <property type="entry name" value="PKS_dehydratase_sf"/>
</dbReference>
<dbReference type="InterPro" id="IPR032821">
    <property type="entry name" value="PKS_assoc"/>
</dbReference>
<evidence type="ECO:0000259" key="10">
    <source>
        <dbReference type="PROSITE" id="PS50075"/>
    </source>
</evidence>
<dbReference type="Pfam" id="PF21089">
    <property type="entry name" value="PKS_DH_N"/>
    <property type="match status" value="1"/>
</dbReference>
<evidence type="ECO:0000256" key="6">
    <source>
        <dbReference type="ARBA" id="ARBA00023268"/>
    </source>
</evidence>
<evidence type="ECO:0000256" key="2">
    <source>
        <dbReference type="ARBA" id="ARBA00022450"/>
    </source>
</evidence>
<dbReference type="InterPro" id="IPR020806">
    <property type="entry name" value="PKS_PP-bd"/>
</dbReference>
<dbReference type="InterPro" id="IPR049900">
    <property type="entry name" value="PKS_mFAS_DH"/>
</dbReference>
<dbReference type="EMBL" id="PYBJ01000019">
    <property type="protein sequence ID" value="PSM40186.1"/>
    <property type="molecule type" value="Genomic_DNA"/>
</dbReference>
<comment type="pathway">
    <text evidence="1">Antibiotic biosynthesis.</text>
</comment>
<name>A0A2P8Q1Q7_9ACTN</name>
<dbReference type="SUPFAM" id="SSF52151">
    <property type="entry name" value="FabD/lysophospholipase-like"/>
    <property type="match status" value="2"/>
</dbReference>
<feature type="domain" description="Ketosynthase family 3 (KS3)" evidence="11">
    <location>
        <begin position="895"/>
        <end position="1319"/>
    </location>
</feature>
<dbReference type="GO" id="GO:0005737">
    <property type="term" value="C:cytoplasm"/>
    <property type="evidence" value="ECO:0007669"/>
    <property type="project" value="TreeGrafter"/>
</dbReference>
<organism evidence="13 14">
    <name type="scientific">Streptomyces dioscori</name>
    <dbReference type="NCBI Taxonomy" id="2109333"/>
    <lineage>
        <taxon>Bacteria</taxon>
        <taxon>Bacillati</taxon>
        <taxon>Actinomycetota</taxon>
        <taxon>Actinomycetes</taxon>
        <taxon>Kitasatosporales</taxon>
        <taxon>Streptomycetaceae</taxon>
        <taxon>Streptomyces</taxon>
        <taxon>Streptomyces aurantiacus group</taxon>
    </lineage>
</organism>
<comment type="caution">
    <text evidence="8">Lacks conserved residue(s) required for the propagation of feature annotation.</text>
</comment>
<dbReference type="PROSITE" id="PS00012">
    <property type="entry name" value="PHOSPHOPANTETHEINE"/>
    <property type="match status" value="1"/>
</dbReference>
<dbReference type="SMART" id="SM00823">
    <property type="entry name" value="PKS_PP"/>
    <property type="match status" value="1"/>
</dbReference>
<evidence type="ECO:0000256" key="1">
    <source>
        <dbReference type="ARBA" id="ARBA00004792"/>
    </source>
</evidence>
<keyword evidence="14" id="KW-1185">Reference proteome</keyword>
<feature type="region of interest" description="Disordered" evidence="9">
    <location>
        <begin position="865"/>
        <end position="895"/>
    </location>
</feature>
<dbReference type="OrthoDB" id="9778690at2"/>
<evidence type="ECO:0000259" key="12">
    <source>
        <dbReference type="PROSITE" id="PS52019"/>
    </source>
</evidence>
<evidence type="ECO:0000313" key="14">
    <source>
        <dbReference type="Proteomes" id="UP000240429"/>
    </source>
</evidence>
<feature type="domain" description="PKS/mFAS DH" evidence="12">
    <location>
        <begin position="1794"/>
        <end position="1920"/>
    </location>
</feature>
<dbReference type="InterPro" id="IPR050091">
    <property type="entry name" value="PKS_NRPS_Biosynth_Enz"/>
</dbReference>
<comment type="caution">
    <text evidence="13">The sequence shown here is derived from an EMBL/GenBank/DDBJ whole genome shotgun (WGS) entry which is preliminary data.</text>
</comment>
<dbReference type="InterPro" id="IPR006162">
    <property type="entry name" value="Ppantetheine_attach_site"/>
</dbReference>
<dbReference type="Gene3D" id="3.40.47.10">
    <property type="match status" value="2"/>
</dbReference>
<dbReference type="PROSITE" id="PS00606">
    <property type="entry name" value="KS3_1"/>
    <property type="match status" value="1"/>
</dbReference>
<dbReference type="GO" id="GO:0031177">
    <property type="term" value="F:phosphopantetheine binding"/>
    <property type="evidence" value="ECO:0007669"/>
    <property type="project" value="InterPro"/>
</dbReference>
<evidence type="ECO:0000256" key="8">
    <source>
        <dbReference type="PROSITE-ProRule" id="PRU01363"/>
    </source>
</evidence>
<dbReference type="PROSITE" id="PS52019">
    <property type="entry name" value="PKS_MFAS_DH"/>
    <property type="match status" value="1"/>
</dbReference>
<dbReference type="SMART" id="SM00825">
    <property type="entry name" value="PKS_KS"/>
    <property type="match status" value="2"/>
</dbReference>
<dbReference type="InterPro" id="IPR016035">
    <property type="entry name" value="Acyl_Trfase/lysoPLipase"/>
</dbReference>
<feature type="domain" description="Carrier" evidence="10">
    <location>
        <begin position="803"/>
        <end position="878"/>
    </location>
</feature>
<dbReference type="GO" id="GO:0004312">
    <property type="term" value="F:fatty acid synthase activity"/>
    <property type="evidence" value="ECO:0007669"/>
    <property type="project" value="TreeGrafter"/>
</dbReference>
<evidence type="ECO:0000256" key="9">
    <source>
        <dbReference type="SAM" id="MobiDB-lite"/>
    </source>
</evidence>
<dbReference type="Gene3D" id="3.40.366.10">
    <property type="entry name" value="Malonyl-Coenzyme A Acyl Carrier Protein, domain 2"/>
    <property type="match status" value="3"/>
</dbReference>
<dbReference type="PANTHER" id="PTHR43775">
    <property type="entry name" value="FATTY ACID SYNTHASE"/>
    <property type="match status" value="1"/>
</dbReference>
<keyword evidence="4" id="KW-0808">Transferase</keyword>
<dbReference type="GO" id="GO:0004315">
    <property type="term" value="F:3-oxoacyl-[acyl-carrier-protein] synthase activity"/>
    <property type="evidence" value="ECO:0007669"/>
    <property type="project" value="InterPro"/>
</dbReference>
<dbReference type="InterPro" id="IPR049552">
    <property type="entry name" value="PKS_DH_N"/>
</dbReference>
<dbReference type="Pfam" id="PF00109">
    <property type="entry name" value="ketoacyl-synt"/>
    <property type="match status" value="2"/>
</dbReference>
<dbReference type="SMART" id="SM01294">
    <property type="entry name" value="PKS_PP_betabranch"/>
    <property type="match status" value="1"/>
</dbReference>
<dbReference type="InterPro" id="IPR014043">
    <property type="entry name" value="Acyl_transferase_dom"/>
</dbReference>
<dbReference type="FunFam" id="3.40.47.10:FF:000019">
    <property type="entry name" value="Polyketide synthase type I"/>
    <property type="match status" value="2"/>
</dbReference>
<protein>
    <submittedName>
        <fullName evidence="13">Uncharacterized protein</fullName>
    </submittedName>
</protein>
<proteinExistence type="predicted"/>
<dbReference type="InterPro" id="IPR009081">
    <property type="entry name" value="PP-bd_ACP"/>
</dbReference>
<dbReference type="GO" id="GO:0033068">
    <property type="term" value="P:macrolide biosynthetic process"/>
    <property type="evidence" value="ECO:0007669"/>
    <property type="project" value="UniProtKB-ARBA"/>
</dbReference>
<dbReference type="GO" id="GO:0071770">
    <property type="term" value="P:DIM/DIP cell wall layer assembly"/>
    <property type="evidence" value="ECO:0007669"/>
    <property type="project" value="TreeGrafter"/>
</dbReference>
<dbReference type="SUPFAM" id="SSF55048">
    <property type="entry name" value="Probable ACP-binding domain of malonyl-CoA ACP transacylase"/>
    <property type="match status" value="1"/>
</dbReference>
<keyword evidence="2" id="KW-0596">Phosphopantetheine</keyword>
<dbReference type="InterPro" id="IPR014031">
    <property type="entry name" value="Ketoacyl_synth_C"/>
</dbReference>
<reference evidence="13 14" key="1">
    <citation type="submission" date="2018-03" db="EMBL/GenBank/DDBJ databases">
        <title>Streptomyces dioscori sp. nov., a novel endophytic actinobacterium isolated from bulbil of Dioscorea bulbifera L.</title>
        <authorList>
            <person name="Zhikuan W."/>
        </authorList>
    </citation>
    <scope>NUCLEOTIDE SEQUENCE [LARGE SCALE GENOMIC DNA]</scope>
    <source>
        <strain evidence="13 14">A217</strain>
    </source>
</reference>
<dbReference type="RefSeq" id="WP_107019265.1">
    <property type="nucleotide sequence ID" value="NZ_KZ679048.1"/>
</dbReference>
<evidence type="ECO:0000256" key="7">
    <source>
        <dbReference type="ARBA" id="ARBA00023315"/>
    </source>
</evidence>
<dbReference type="InterPro" id="IPR018201">
    <property type="entry name" value="Ketoacyl_synth_AS"/>
</dbReference>
<dbReference type="InterPro" id="IPR020841">
    <property type="entry name" value="PKS_Beta-ketoAc_synthase_dom"/>
</dbReference>
<sequence>MTVEEGEPVAIVGMACRLPGAPSPAAFWTLLRDGVSAVTEVPDGRWDPDAPGLDRPGLRHGGFLDDIAGFDAGFFGISPREATTTDPQQRLVLELAWEALEDAGTVPAKLRESRTAVFVGAMSGDFAALVQDPLDITRHTLTGVQRGIIANRVSYTLGLRGPSMTVDAAQASALVAVHLAAETLRTGQAELALAGGVNLNLVPESAAAVAGFGGLSPDGRCFTFDARANGYVRGEGGGAVLLKPLARALADGDRVHAVIRGSAVNNDGATDGLTVPSPAAQSEVIRLACRRAGVAPEALQYVELHGTGTRVGDPLEAAGLAGALGDAASRAPVHVGSAKTNVGHLEGAAGIVGLIKAVLGVAHREIPASLNFETPHPRIDLDRLGLRVRREHGPWPRPGEPLLAGVSSFGIGGTNCHVVLGAAPDGPADAVRAEPDARPVLWPLSGRTAGALRAQAARLREQLVRDPRSPGDVGWSLATGRTHFEHRAAVLGTGTEALLDGLDAVATGRDAPGVVRATAGSPGGVVLVFPGGSPVETGTARELMALSPVFRSAVGVCAAALDARTGWSLTDVLDGVPGAPRPDRADVAGPVRFAVAVALARLWESLGISPEAVVGDAEGEVAAAHVAGALTVEDAARIVTARAHGAPPGPVTPRPSAVAFHSSVTGGVLDTAALDTAYWSRRLPWPSRADAVIRALARTGHPTFLEVSPRAVRGADDWRTLLGDDTGATAVRAPLPGESVRSSLLGAVAALHVRGQVVSWSGVFAAHDPRRVPLPTYAFQRERHWPSRERPAPAGPPAGERQGGLLDLVRAHSAAVLGHADAQAVDPGKTFKDLGVDSMLAVELSERLAAATGLPVPATVVYDHPTPTGLADHLRERRGPGGSTDSRPLAAPTDGDPVAVVAMGCRYPGGVGSPGELWDLVTAGTDAISDFPADRDWDLDALYAPEPATPGRTYVRRGGFLDGADGFDAAFFGISPREATSMDPQQRVLLEVAWETLERAGIDPGTLRGSSTGVFVGATAQEYGPRLQDSSEGLGGYLLTGGSPSLTSGRIAFTLGLEGPAVTVDTACSSSLVALHQAAQSLRQGECSLALAGGVAVMATPGMFVEFSQQRGLAPDGRCKPFSADADGTAWSEGAGLLLLERLSDAERNGHPVLAVLRGSAVNQDGASNGLTAPSGPAQQRVIRQALAAARLDAADVDAVEAHGTGTALGDPIEAQALIATYGQGRERPLWLGSLKSNIGHAQAAAGVGGVIKMVLAMRHGLLPRTLHAGTPSPHVDWSRGKVALLDRATPWPETGRARRTAVSSFGISGTNAHVVLEQAPVRPQPPRTGTAPLPWPLSARSEEALRAHAARLHRFIGGRPALDAADIGYTLAAGRAAFDHRATVFGESRDELLAGLRALADGRPYEADGEMAGGHAVGGEAVGGGTPAFLFTGQGSQRPGMGRELYETYPAFAEAFDQVCAHIDPHLERPLRSVVFAEPGTPEAAALHRTQYTQPGLFALQVALFRLLESLDVTPGHLLGHSLGEVSAAHLAGVLTLSDACVLVAARARLMQEAPAGGAMVSVQAGEDEVAASLPGGVSVAAVNGPLATVVSGDEDAVLAVAAHWEELGVRTRRLTVSHAFHSAHMDGMLKEFRRVAGTLTFRPPAIPVVSNLTGAVAGPEIATPDYWVRHVRGAVRFGQGVQTLRAEGVRTCLELGPSGVLSALAETVPAGPDEDAAAVPVLLPLLRPGRSEAHTLTAALARARTSGVNWGAAGDVRLVELPTYPFERQRYWLRAPASVGGAAGLGLDDAGHALLSTATELPDGGHLFTGRISLAAQPWLADHTILGTVLLPGTALVELAMHAAGATGCDEIEELVLHTPVTFAPDGAVLLQLVAGAADGTGRRPVVVRSRRQDEPAWTRNAEGTLAGALVGTDAVTA</sequence>
<dbReference type="Gene3D" id="3.10.129.110">
    <property type="entry name" value="Polyketide synthase dehydratase"/>
    <property type="match status" value="1"/>
</dbReference>
<evidence type="ECO:0000259" key="11">
    <source>
        <dbReference type="PROSITE" id="PS52004"/>
    </source>
</evidence>
<feature type="domain" description="Ketosynthase family 3 (KS3)" evidence="11">
    <location>
        <begin position="6"/>
        <end position="422"/>
    </location>
</feature>
<keyword evidence="7" id="KW-0012">Acyltransferase</keyword>
<dbReference type="SMART" id="SM00826">
    <property type="entry name" value="PKS_DH"/>
    <property type="match status" value="1"/>
</dbReference>
<dbReference type="GO" id="GO:0005886">
    <property type="term" value="C:plasma membrane"/>
    <property type="evidence" value="ECO:0007669"/>
    <property type="project" value="TreeGrafter"/>
</dbReference>
<dbReference type="CDD" id="cd00833">
    <property type="entry name" value="PKS"/>
    <property type="match status" value="2"/>
</dbReference>
<keyword evidence="6" id="KW-0511">Multifunctional enzyme</keyword>
<evidence type="ECO:0000313" key="13">
    <source>
        <dbReference type="EMBL" id="PSM40186.1"/>
    </source>
</evidence>
<feature type="region of interest" description="N-terminal hotdog fold" evidence="8">
    <location>
        <begin position="1794"/>
        <end position="1915"/>
    </location>
</feature>
<dbReference type="InterPro" id="IPR020807">
    <property type="entry name" value="PKS_DH"/>
</dbReference>
<dbReference type="SMART" id="SM00827">
    <property type="entry name" value="PKS_AT"/>
    <property type="match status" value="1"/>
</dbReference>
<dbReference type="Gene3D" id="3.30.70.3290">
    <property type="match status" value="3"/>
</dbReference>
<dbReference type="Pfam" id="PF00550">
    <property type="entry name" value="PP-binding"/>
    <property type="match status" value="1"/>
</dbReference>
<keyword evidence="3" id="KW-0597">Phosphoprotein</keyword>
<dbReference type="Pfam" id="PF00698">
    <property type="entry name" value="Acyl_transf_1"/>
    <property type="match status" value="2"/>
</dbReference>
<dbReference type="Pfam" id="PF02801">
    <property type="entry name" value="Ketoacyl-synt_C"/>
    <property type="match status" value="2"/>
</dbReference>
<dbReference type="PANTHER" id="PTHR43775:SF51">
    <property type="entry name" value="INACTIVE PHENOLPHTHIOCEROL SYNTHESIS POLYKETIDE SYNTHASE TYPE I PKS1-RELATED"/>
    <property type="match status" value="1"/>
</dbReference>
<evidence type="ECO:0000256" key="3">
    <source>
        <dbReference type="ARBA" id="ARBA00022553"/>
    </source>
</evidence>
<gene>
    <name evidence="13" type="ORF">C6Y14_25985</name>
</gene>
<dbReference type="SUPFAM" id="SSF47336">
    <property type="entry name" value="ACP-like"/>
    <property type="match status" value="1"/>
</dbReference>
<dbReference type="InterPro" id="IPR014030">
    <property type="entry name" value="Ketoacyl_synth_N"/>
</dbReference>
<dbReference type="Proteomes" id="UP000240429">
    <property type="component" value="Unassembled WGS sequence"/>
</dbReference>